<evidence type="ECO:0000313" key="2">
    <source>
        <dbReference type="EMBL" id="MFC4767396.1"/>
    </source>
</evidence>
<dbReference type="RefSeq" id="WP_380025320.1">
    <property type="nucleotide sequence ID" value="NZ_JBHSHC010000056.1"/>
</dbReference>
<sequence length="78" mass="9079">MFRYLLILSTLLLYISVGAAYFDEWWHADGRVESFFTIPHAILYSSIFTNGIIVLGYVLFQMKKLDGLHRLSCEVAFR</sequence>
<organism evidence="2 3">
    <name type="scientific">Effusibacillus consociatus</name>
    <dbReference type="NCBI Taxonomy" id="1117041"/>
    <lineage>
        <taxon>Bacteria</taxon>
        <taxon>Bacillati</taxon>
        <taxon>Bacillota</taxon>
        <taxon>Bacilli</taxon>
        <taxon>Bacillales</taxon>
        <taxon>Alicyclobacillaceae</taxon>
        <taxon>Effusibacillus</taxon>
    </lineage>
</organism>
<gene>
    <name evidence="2" type="ORF">ACFO8Q_08470</name>
</gene>
<evidence type="ECO:0000256" key="1">
    <source>
        <dbReference type="SAM" id="Phobius"/>
    </source>
</evidence>
<keyword evidence="1" id="KW-0812">Transmembrane</keyword>
<keyword evidence="3" id="KW-1185">Reference proteome</keyword>
<dbReference type="EMBL" id="JBHSHC010000056">
    <property type="protein sequence ID" value="MFC4767396.1"/>
    <property type="molecule type" value="Genomic_DNA"/>
</dbReference>
<feature type="transmembrane region" description="Helical" evidence="1">
    <location>
        <begin position="42"/>
        <end position="60"/>
    </location>
</feature>
<accession>A0ABV9PYP8</accession>
<protein>
    <submittedName>
        <fullName evidence="2">Uncharacterized protein</fullName>
    </submittedName>
</protein>
<dbReference type="Proteomes" id="UP001596002">
    <property type="component" value="Unassembled WGS sequence"/>
</dbReference>
<reference evidence="3" key="1">
    <citation type="journal article" date="2019" name="Int. J. Syst. Evol. Microbiol.">
        <title>The Global Catalogue of Microorganisms (GCM) 10K type strain sequencing project: providing services to taxonomists for standard genome sequencing and annotation.</title>
        <authorList>
            <consortium name="The Broad Institute Genomics Platform"/>
            <consortium name="The Broad Institute Genome Sequencing Center for Infectious Disease"/>
            <person name="Wu L."/>
            <person name="Ma J."/>
        </authorList>
    </citation>
    <scope>NUCLEOTIDE SEQUENCE [LARGE SCALE GENOMIC DNA]</scope>
    <source>
        <strain evidence="3">WYCCWR 12678</strain>
    </source>
</reference>
<name>A0ABV9PYP8_9BACL</name>
<comment type="caution">
    <text evidence="2">The sequence shown here is derived from an EMBL/GenBank/DDBJ whole genome shotgun (WGS) entry which is preliminary data.</text>
</comment>
<keyword evidence="1" id="KW-1133">Transmembrane helix</keyword>
<keyword evidence="1" id="KW-0472">Membrane</keyword>
<evidence type="ECO:0000313" key="3">
    <source>
        <dbReference type="Proteomes" id="UP001596002"/>
    </source>
</evidence>
<proteinExistence type="predicted"/>